<keyword evidence="2" id="KW-1185">Reference proteome</keyword>
<gene>
    <name evidence="1" type="ORF">RHSIM_Rhsim02G0176700</name>
</gene>
<evidence type="ECO:0000313" key="1">
    <source>
        <dbReference type="EMBL" id="KAF7149890.1"/>
    </source>
</evidence>
<sequence>MDDNVQGNGKNVVIDICDDSKNDDGNDAKRLDELMEEEDDNMTFDMHEDGETFYNAHAKVNNFSIRNYNMHKDNAGIVKLRKWVGIKTSPIMDFAMQQSGGYESVGYMQKELYNHFTAQRNIEVMDGDAEEMDDNVQGNGKNVVIDICDDSKNDDGNDAKRLDELMEEEDDNMTFDMHEDGETFYNAHAKVNNFSIRNYNMHKDNAGIVKLRKWVGIKTSPIMDFAMQQSGGYESVGYMQKDLYNHFTAQRNIEVMDGDAEAYDLSHENRAYERNPLWFDLTEVDKNGEIIPSTWQYTNAEMGHANNKGYNGTKEEITKLTSRMRGLCVLHVEEEQRSMGQNDNVEGTSIHFGVGDLAIIKGKRTHNLAKDFIPKARKYGNCREPGHIRTKCPKLVRGDDPGNMNENENEKYAQISISISVPRFLEVWLLKWYNLFMAHETIPQRY</sequence>
<comment type="caution">
    <text evidence="1">The sequence shown here is derived from an EMBL/GenBank/DDBJ whole genome shotgun (WGS) entry which is preliminary data.</text>
</comment>
<name>A0A834LRU3_RHOSS</name>
<reference evidence="1" key="1">
    <citation type="submission" date="2019-11" db="EMBL/GenBank/DDBJ databases">
        <authorList>
            <person name="Liu Y."/>
            <person name="Hou J."/>
            <person name="Li T.-Q."/>
            <person name="Guan C.-H."/>
            <person name="Wu X."/>
            <person name="Wu H.-Z."/>
            <person name="Ling F."/>
            <person name="Zhang R."/>
            <person name="Shi X.-G."/>
            <person name="Ren J.-P."/>
            <person name="Chen E.-F."/>
            <person name="Sun J.-M."/>
        </authorList>
    </citation>
    <scope>NUCLEOTIDE SEQUENCE</scope>
    <source>
        <strain evidence="1">Adult_tree_wgs_1</strain>
        <tissue evidence="1">Leaves</tissue>
    </source>
</reference>
<protein>
    <submittedName>
        <fullName evidence="1">Uncharacterized protein</fullName>
    </submittedName>
</protein>
<dbReference type="Proteomes" id="UP000626092">
    <property type="component" value="Unassembled WGS sequence"/>
</dbReference>
<dbReference type="EMBL" id="WJXA01000002">
    <property type="protein sequence ID" value="KAF7149890.1"/>
    <property type="molecule type" value="Genomic_DNA"/>
</dbReference>
<dbReference type="AlphaFoldDB" id="A0A834LRU3"/>
<dbReference type="OrthoDB" id="10394836at2759"/>
<evidence type="ECO:0000313" key="2">
    <source>
        <dbReference type="Proteomes" id="UP000626092"/>
    </source>
</evidence>
<organism evidence="1 2">
    <name type="scientific">Rhododendron simsii</name>
    <name type="common">Sims's rhododendron</name>
    <dbReference type="NCBI Taxonomy" id="118357"/>
    <lineage>
        <taxon>Eukaryota</taxon>
        <taxon>Viridiplantae</taxon>
        <taxon>Streptophyta</taxon>
        <taxon>Embryophyta</taxon>
        <taxon>Tracheophyta</taxon>
        <taxon>Spermatophyta</taxon>
        <taxon>Magnoliopsida</taxon>
        <taxon>eudicotyledons</taxon>
        <taxon>Gunneridae</taxon>
        <taxon>Pentapetalae</taxon>
        <taxon>asterids</taxon>
        <taxon>Ericales</taxon>
        <taxon>Ericaceae</taxon>
        <taxon>Ericoideae</taxon>
        <taxon>Rhodoreae</taxon>
        <taxon>Rhododendron</taxon>
    </lineage>
</organism>
<accession>A0A834LRU3</accession>
<dbReference type="PANTHER" id="PTHR47718">
    <property type="entry name" value="OS01G0519700 PROTEIN"/>
    <property type="match status" value="1"/>
</dbReference>
<dbReference type="PANTHER" id="PTHR47718:SF13">
    <property type="entry name" value="OS09G0290500 PROTEIN"/>
    <property type="match status" value="1"/>
</dbReference>
<proteinExistence type="predicted"/>